<accession>A0A242A570</accession>
<sequence length="249" mass="29160">MCQKMRYRQLVEDLFPLLQLPLTSENADQFGRSLSPTPQIHFDQRIFLILPLEYCDYKQCLLIYEHSVAMVAHRSSTILKKILAHHHHFDQTVYKETINLLLTEHSSTRHYKTPIANSEYSLFPLTNAQHPETIWLNPASVLDITTRPYETIVRLFNNITFRSPIESRSLKNNMYISFLTHGIMKRDLTATIVQEDMSLYEYLDLPYSEPIVKVIGDMNYADIPSRRGKLMDYYIAVQLEYAEQLAEPQ</sequence>
<dbReference type="RefSeq" id="WP_086273897.1">
    <property type="nucleotide sequence ID" value="NZ_NGKU01000001.1"/>
</dbReference>
<evidence type="ECO:0000313" key="2">
    <source>
        <dbReference type="Proteomes" id="UP000195043"/>
    </source>
</evidence>
<protein>
    <submittedName>
        <fullName evidence="1">Uncharacterized protein</fullName>
    </submittedName>
</protein>
<name>A0A242A570_9ENTE</name>
<organism evidence="1 2">
    <name type="scientific">Candidatus Enterococcus testudinis</name>
    <dbReference type="NCBI Taxonomy" id="1834191"/>
    <lineage>
        <taxon>Bacteria</taxon>
        <taxon>Bacillati</taxon>
        <taxon>Bacillota</taxon>
        <taxon>Bacilli</taxon>
        <taxon>Lactobacillales</taxon>
        <taxon>Enterococcaceae</taxon>
        <taxon>Enterococcus</taxon>
    </lineage>
</organism>
<keyword evidence="2" id="KW-1185">Reference proteome</keyword>
<dbReference type="EMBL" id="NGKU01000001">
    <property type="protein sequence ID" value="OTN75881.1"/>
    <property type="molecule type" value="Genomic_DNA"/>
</dbReference>
<dbReference type="OrthoDB" id="2193581at2"/>
<dbReference type="Proteomes" id="UP000195043">
    <property type="component" value="Unassembled WGS sequence"/>
</dbReference>
<comment type="caution">
    <text evidence="1">The sequence shown here is derived from an EMBL/GenBank/DDBJ whole genome shotgun (WGS) entry which is preliminary data.</text>
</comment>
<proteinExistence type="predicted"/>
<reference evidence="1 2" key="1">
    <citation type="submission" date="2017-05" db="EMBL/GenBank/DDBJ databases">
        <title>The Genome Sequence of Enterococcus sp. 8G7_MSG3316.</title>
        <authorList>
            <consortium name="The Broad Institute Genomics Platform"/>
            <consortium name="The Broad Institute Genomic Center for Infectious Diseases"/>
            <person name="Earl A."/>
            <person name="Manson A."/>
            <person name="Schwartman J."/>
            <person name="Gilmore M."/>
            <person name="Abouelleil A."/>
            <person name="Cao P."/>
            <person name="Chapman S."/>
            <person name="Cusick C."/>
            <person name="Shea T."/>
            <person name="Young S."/>
            <person name="Neafsey D."/>
            <person name="Nusbaum C."/>
            <person name="Birren B."/>
        </authorList>
    </citation>
    <scope>NUCLEOTIDE SEQUENCE [LARGE SCALE GENOMIC DNA]</scope>
    <source>
        <strain evidence="1 2">8G7_MSG3316</strain>
    </source>
</reference>
<dbReference type="AlphaFoldDB" id="A0A242A570"/>
<evidence type="ECO:0000313" key="1">
    <source>
        <dbReference type="EMBL" id="OTN75881.1"/>
    </source>
</evidence>
<gene>
    <name evidence="1" type="ORF">A5886_000957</name>
</gene>